<dbReference type="AlphaFoldDB" id="A0A448XEB4"/>
<dbReference type="Proteomes" id="UP000784294">
    <property type="component" value="Unassembled WGS sequence"/>
</dbReference>
<sequence length="107" mass="11831">MILLSPQDILADKMDDAVATADFADCSVGRKENTATGGDRAGLRLRQWPRSSRNSAKRERFPLSGTGDREKALTCLALLIEAQTSLGVLDQRVSITLLWRLLFPMKI</sequence>
<name>A0A448XEB4_9PLAT</name>
<evidence type="ECO:0000313" key="1">
    <source>
        <dbReference type="EMBL" id="VEL34588.1"/>
    </source>
</evidence>
<dbReference type="EMBL" id="CAAALY010247974">
    <property type="protein sequence ID" value="VEL34588.1"/>
    <property type="molecule type" value="Genomic_DNA"/>
</dbReference>
<organism evidence="1 2">
    <name type="scientific">Protopolystoma xenopodis</name>
    <dbReference type="NCBI Taxonomy" id="117903"/>
    <lineage>
        <taxon>Eukaryota</taxon>
        <taxon>Metazoa</taxon>
        <taxon>Spiralia</taxon>
        <taxon>Lophotrochozoa</taxon>
        <taxon>Platyhelminthes</taxon>
        <taxon>Monogenea</taxon>
        <taxon>Polyopisthocotylea</taxon>
        <taxon>Polystomatidea</taxon>
        <taxon>Polystomatidae</taxon>
        <taxon>Protopolystoma</taxon>
    </lineage>
</organism>
<proteinExistence type="predicted"/>
<accession>A0A448XEB4</accession>
<keyword evidence="2" id="KW-1185">Reference proteome</keyword>
<evidence type="ECO:0000313" key="2">
    <source>
        <dbReference type="Proteomes" id="UP000784294"/>
    </source>
</evidence>
<comment type="caution">
    <text evidence="1">The sequence shown here is derived from an EMBL/GenBank/DDBJ whole genome shotgun (WGS) entry which is preliminary data.</text>
</comment>
<protein>
    <submittedName>
        <fullName evidence="1">Uncharacterized protein</fullName>
    </submittedName>
</protein>
<reference evidence="1" key="1">
    <citation type="submission" date="2018-11" db="EMBL/GenBank/DDBJ databases">
        <authorList>
            <consortium name="Pathogen Informatics"/>
        </authorList>
    </citation>
    <scope>NUCLEOTIDE SEQUENCE</scope>
</reference>
<gene>
    <name evidence="1" type="ORF">PXEA_LOCUS28028</name>
</gene>